<dbReference type="EMBL" id="JAVLET010000002">
    <property type="protein sequence ID" value="KAL0473745.1"/>
    <property type="molecule type" value="Genomic_DNA"/>
</dbReference>
<comment type="caution">
    <text evidence="1">The sequence shown here is derived from an EMBL/GenBank/DDBJ whole genome shotgun (WGS) entry which is preliminary data.</text>
</comment>
<accession>A0ABR3DM45</accession>
<protein>
    <submittedName>
        <fullName evidence="1">Uncharacterized protein</fullName>
    </submittedName>
</protein>
<reference evidence="1 2" key="1">
    <citation type="submission" date="2023-09" db="EMBL/GenBank/DDBJ databases">
        <title>Multi-omics analysis of a traditional fermented food reveals byproduct-associated fungal strains for waste-to-food upcycling.</title>
        <authorList>
            <consortium name="Lawrence Berkeley National Laboratory"/>
            <person name="Rekdal V.M."/>
            <person name="Villalobos-Escobedo J.M."/>
            <person name="Rodriguez-Valeron N."/>
            <person name="Garcia M.O."/>
            <person name="Vasquez D.P."/>
            <person name="Damayanti I."/>
            <person name="Sorensen P.M."/>
            <person name="Baidoo E.E."/>
            <person name="De Carvalho A.C."/>
            <person name="Riley R."/>
            <person name="Lipzen A."/>
            <person name="He G."/>
            <person name="Yan M."/>
            <person name="Haridas S."/>
            <person name="Daum C."/>
            <person name="Yoshinaga Y."/>
            <person name="Ng V."/>
            <person name="Grigoriev I.V."/>
            <person name="Munk R."/>
            <person name="Nuraida L."/>
            <person name="Wijaya C.H."/>
            <person name="Morales P.-C."/>
            <person name="Keasling J.D."/>
        </authorList>
    </citation>
    <scope>NUCLEOTIDE SEQUENCE [LARGE SCALE GENOMIC DNA]</scope>
    <source>
        <strain evidence="1 2">FGSC 2613</strain>
    </source>
</reference>
<feature type="non-terminal residue" evidence="1">
    <location>
        <position position="1"/>
    </location>
</feature>
<evidence type="ECO:0000313" key="2">
    <source>
        <dbReference type="Proteomes" id="UP001451303"/>
    </source>
</evidence>
<organism evidence="1 2">
    <name type="scientific">Neurospora intermedia</name>
    <dbReference type="NCBI Taxonomy" id="5142"/>
    <lineage>
        <taxon>Eukaryota</taxon>
        <taxon>Fungi</taxon>
        <taxon>Dikarya</taxon>
        <taxon>Ascomycota</taxon>
        <taxon>Pezizomycotina</taxon>
        <taxon>Sordariomycetes</taxon>
        <taxon>Sordariomycetidae</taxon>
        <taxon>Sordariales</taxon>
        <taxon>Sordariaceae</taxon>
        <taxon>Neurospora</taxon>
    </lineage>
</organism>
<gene>
    <name evidence="1" type="ORF">QR685DRAFT_436684</name>
</gene>
<name>A0ABR3DM45_NEUIN</name>
<proteinExistence type="predicted"/>
<dbReference type="Proteomes" id="UP001451303">
    <property type="component" value="Unassembled WGS sequence"/>
</dbReference>
<sequence length="86" mass="10128">IIIYLNNIAVIQSLRRTPTPLSQAVFLDFYLVDIKWVPRYIGIINNKTINKLVKIRAEGRELANKIVILVYLKRLVRGETREDFRM</sequence>
<evidence type="ECO:0000313" key="1">
    <source>
        <dbReference type="EMBL" id="KAL0473745.1"/>
    </source>
</evidence>
<keyword evidence="2" id="KW-1185">Reference proteome</keyword>